<dbReference type="Proteomes" id="UP000663865">
    <property type="component" value="Unassembled WGS sequence"/>
</dbReference>
<sequence length="146" mass="16280">MAQCYNQITNVNETCPTRVSTYVAVAILIPLGILVIILTAYIYARCRQRRLNRHQAEHCSTSIITNENNNDARRQSSLAYPYPPRYTSVSDDIFAKPPSYEQTLQQLNETNNSASTENIPVTVTIVAPIPSSSNGLVESTRSQAQF</sequence>
<dbReference type="EMBL" id="CAJOBS010000440">
    <property type="protein sequence ID" value="CAF4577226.1"/>
    <property type="molecule type" value="Genomic_DNA"/>
</dbReference>
<gene>
    <name evidence="2" type="ORF">KIK155_LOCUS6495</name>
    <name evidence="3" type="ORF">TOA249_LOCUS9021</name>
</gene>
<protein>
    <submittedName>
        <fullName evidence="2">Uncharacterized protein</fullName>
    </submittedName>
</protein>
<keyword evidence="1" id="KW-1133">Transmembrane helix</keyword>
<evidence type="ECO:0000256" key="1">
    <source>
        <dbReference type="SAM" id="Phobius"/>
    </source>
</evidence>
<dbReference type="AlphaFoldDB" id="A0A817YSB4"/>
<accession>A0A817YSB4</accession>
<dbReference type="EMBL" id="CAJNYV010000768">
    <property type="protein sequence ID" value="CAF3383157.1"/>
    <property type="molecule type" value="Genomic_DNA"/>
</dbReference>
<comment type="caution">
    <text evidence="2">The sequence shown here is derived from an EMBL/GenBank/DDBJ whole genome shotgun (WGS) entry which is preliminary data.</text>
</comment>
<proteinExistence type="predicted"/>
<evidence type="ECO:0000313" key="3">
    <source>
        <dbReference type="EMBL" id="CAF4577226.1"/>
    </source>
</evidence>
<keyword evidence="1" id="KW-0472">Membrane</keyword>
<keyword evidence="1" id="KW-0812">Transmembrane</keyword>
<reference evidence="2" key="1">
    <citation type="submission" date="2021-02" db="EMBL/GenBank/DDBJ databases">
        <authorList>
            <person name="Nowell W R."/>
        </authorList>
    </citation>
    <scope>NUCLEOTIDE SEQUENCE</scope>
</reference>
<evidence type="ECO:0000313" key="2">
    <source>
        <dbReference type="EMBL" id="CAF3383157.1"/>
    </source>
</evidence>
<name>A0A817YSB4_9BILA</name>
<feature type="transmembrane region" description="Helical" evidence="1">
    <location>
        <begin position="22"/>
        <end position="44"/>
    </location>
</feature>
<evidence type="ECO:0000313" key="4">
    <source>
        <dbReference type="Proteomes" id="UP000663865"/>
    </source>
</evidence>
<organism evidence="2 4">
    <name type="scientific">Rotaria socialis</name>
    <dbReference type="NCBI Taxonomy" id="392032"/>
    <lineage>
        <taxon>Eukaryota</taxon>
        <taxon>Metazoa</taxon>
        <taxon>Spiralia</taxon>
        <taxon>Gnathifera</taxon>
        <taxon>Rotifera</taxon>
        <taxon>Eurotatoria</taxon>
        <taxon>Bdelloidea</taxon>
        <taxon>Philodinida</taxon>
        <taxon>Philodinidae</taxon>
        <taxon>Rotaria</taxon>
    </lineage>
</organism>
<dbReference type="Proteomes" id="UP000663838">
    <property type="component" value="Unassembled WGS sequence"/>
</dbReference>